<dbReference type="GO" id="GO:0005829">
    <property type="term" value="C:cytosol"/>
    <property type="evidence" value="ECO:0007669"/>
    <property type="project" value="TreeGrafter"/>
</dbReference>
<dbReference type="SUPFAM" id="SSF143456">
    <property type="entry name" value="VC0467-like"/>
    <property type="match status" value="1"/>
</dbReference>
<dbReference type="Gene3D" id="3.40.1740.10">
    <property type="entry name" value="VC0467-like"/>
    <property type="match status" value="1"/>
</dbReference>
<comment type="similarity">
    <text evidence="1 2">Belongs to the UPF0301 (AlgH) family.</text>
</comment>
<dbReference type="RefSeq" id="WP_116556889.1">
    <property type="nucleotide sequence ID" value="NZ_JBLWXM010000016.1"/>
</dbReference>
<accession>A0A2T8HYR0</accession>
<dbReference type="PANTHER" id="PTHR30327:SF1">
    <property type="entry name" value="UPF0301 PROTEIN YQGE"/>
    <property type="match status" value="1"/>
</dbReference>
<dbReference type="HAMAP" id="MF_00758">
    <property type="entry name" value="UPF0301"/>
    <property type="match status" value="1"/>
</dbReference>
<dbReference type="OrthoDB" id="9807486at2"/>
<dbReference type="EMBL" id="QDKM01000001">
    <property type="protein sequence ID" value="PVH30472.1"/>
    <property type="molecule type" value="Genomic_DNA"/>
</dbReference>
<evidence type="ECO:0000313" key="3">
    <source>
        <dbReference type="EMBL" id="PVH30472.1"/>
    </source>
</evidence>
<sequence length="187" mass="19782">MDFDLTGDILISTPAMADPRFEHSVIFLCAHSSEGAFGLVLNRPMTQPTMASVLDQVGVEDHGKLASTPVMLGGPVETQRGFVLHAGSADDDPSGQEIGEGLVLSASTEILKVIAEGKGPKDWLLMLGYSGWGPGQLEAEIAQNAWLTCKAPQSLIFDPKPGEHQWLDALKSMGVDPVSLSSISGRA</sequence>
<comment type="caution">
    <text evidence="3">The sequence shown here is derived from an EMBL/GenBank/DDBJ whole genome shotgun (WGS) entry which is preliminary data.</text>
</comment>
<dbReference type="InterPro" id="IPR003774">
    <property type="entry name" value="AlgH-like"/>
</dbReference>
<evidence type="ECO:0000313" key="4">
    <source>
        <dbReference type="Proteomes" id="UP000245911"/>
    </source>
</evidence>
<protein>
    <recommendedName>
        <fullName evidence="2">UPF0301 protein DDE20_02730</fullName>
    </recommendedName>
</protein>
<dbReference type="PANTHER" id="PTHR30327">
    <property type="entry name" value="UNCHARACTERIZED PROTEIN YQGE"/>
    <property type="match status" value="1"/>
</dbReference>
<keyword evidence="4" id="KW-1185">Reference proteome</keyword>
<reference evidence="3 4" key="1">
    <citation type="submission" date="2018-04" db="EMBL/GenBank/DDBJ databases">
        <title>Pararhodobacter oceanense sp. nov., isolated from marine intertidal sediment.</title>
        <authorList>
            <person name="Wang X.-L."/>
            <person name="Du Z.-J."/>
        </authorList>
    </citation>
    <scope>NUCLEOTIDE SEQUENCE [LARGE SCALE GENOMIC DNA]</scope>
    <source>
        <strain evidence="3 4">AM505</strain>
    </source>
</reference>
<gene>
    <name evidence="3" type="ORF">DDE20_02730</name>
</gene>
<dbReference type="Pfam" id="PF02622">
    <property type="entry name" value="DUF179"/>
    <property type="match status" value="1"/>
</dbReference>
<organism evidence="3 4">
    <name type="scientific">Pararhodobacter oceanensis</name>
    <dbReference type="NCBI Taxonomy" id="2172121"/>
    <lineage>
        <taxon>Bacteria</taxon>
        <taxon>Pseudomonadati</taxon>
        <taxon>Pseudomonadota</taxon>
        <taxon>Alphaproteobacteria</taxon>
        <taxon>Rhodobacterales</taxon>
        <taxon>Paracoccaceae</taxon>
        <taxon>Pararhodobacter</taxon>
    </lineage>
</organism>
<proteinExistence type="inferred from homology"/>
<dbReference type="Proteomes" id="UP000245911">
    <property type="component" value="Unassembled WGS sequence"/>
</dbReference>
<evidence type="ECO:0000256" key="1">
    <source>
        <dbReference type="ARBA" id="ARBA00009600"/>
    </source>
</evidence>
<evidence type="ECO:0000256" key="2">
    <source>
        <dbReference type="HAMAP-Rule" id="MF_00758"/>
    </source>
</evidence>
<dbReference type="AlphaFoldDB" id="A0A2T8HYR0"/>
<name>A0A2T8HYR0_9RHOB</name>